<dbReference type="AlphaFoldDB" id="A0A514CGV0"/>
<dbReference type="RefSeq" id="WP_141614291.1">
    <property type="nucleotide sequence ID" value="NZ_CP041253.1"/>
</dbReference>
<name>A0A514CGV0_9BACT</name>
<evidence type="ECO:0000313" key="3">
    <source>
        <dbReference type="Proteomes" id="UP000316614"/>
    </source>
</evidence>
<evidence type="ECO:0000313" key="2">
    <source>
        <dbReference type="EMBL" id="QDH79039.1"/>
    </source>
</evidence>
<dbReference type="InterPro" id="IPR002686">
    <property type="entry name" value="Transposase_17"/>
</dbReference>
<dbReference type="GO" id="GO:0006313">
    <property type="term" value="P:DNA transposition"/>
    <property type="evidence" value="ECO:0007669"/>
    <property type="project" value="InterPro"/>
</dbReference>
<dbReference type="PANTHER" id="PTHR36966:SF1">
    <property type="entry name" value="REP-ASSOCIATED TYROSINE TRANSPOSASE"/>
    <property type="match status" value="1"/>
</dbReference>
<dbReference type="Proteomes" id="UP000316614">
    <property type="component" value="Chromosome"/>
</dbReference>
<organism evidence="2 3">
    <name type="scientific">Echinicola soli</name>
    <dbReference type="NCBI Taxonomy" id="2591634"/>
    <lineage>
        <taxon>Bacteria</taxon>
        <taxon>Pseudomonadati</taxon>
        <taxon>Bacteroidota</taxon>
        <taxon>Cytophagia</taxon>
        <taxon>Cytophagales</taxon>
        <taxon>Cyclobacteriaceae</taxon>
        <taxon>Echinicola</taxon>
    </lineage>
</organism>
<protein>
    <submittedName>
        <fullName evidence="2">Transposase</fullName>
    </submittedName>
</protein>
<accession>A0A514CGV0</accession>
<keyword evidence="3" id="KW-1185">Reference proteome</keyword>
<dbReference type="Gene3D" id="3.30.70.1290">
    <property type="entry name" value="Transposase IS200-like"/>
    <property type="match status" value="1"/>
</dbReference>
<dbReference type="PANTHER" id="PTHR36966">
    <property type="entry name" value="REP-ASSOCIATED TYROSINE TRANSPOSASE"/>
    <property type="match status" value="1"/>
</dbReference>
<sequence length="185" mass="22148">MSKQDKPYRITDQHGVYFLTLTVVDWLDVFTRKEYKLEVVDSLNYCVQKKGLELYAWVLMSNHLHLLGRTREPFRISDFIRDFKKYVAARILDSLGRESIESRRSWMLSRMKFRGGQVKRVLNYKFWEDDNRAIWIESNKFLEQKLHYIHENPVNAMIVEEPKEYLFSSARDYAGMKGLVKVKLV</sequence>
<evidence type="ECO:0000259" key="1">
    <source>
        <dbReference type="SMART" id="SM01321"/>
    </source>
</evidence>
<dbReference type="SMART" id="SM01321">
    <property type="entry name" value="Y1_Tnp"/>
    <property type="match status" value="1"/>
</dbReference>
<dbReference type="InterPro" id="IPR052715">
    <property type="entry name" value="RAYT_transposase"/>
</dbReference>
<gene>
    <name evidence="2" type="ORF">FKX85_08305</name>
</gene>
<dbReference type="GO" id="GO:0043565">
    <property type="term" value="F:sequence-specific DNA binding"/>
    <property type="evidence" value="ECO:0007669"/>
    <property type="project" value="TreeGrafter"/>
</dbReference>
<dbReference type="NCBIfam" id="NF047646">
    <property type="entry name" value="REP_Tyr_transpos"/>
    <property type="match status" value="1"/>
</dbReference>
<reference evidence="2 3" key="1">
    <citation type="submission" date="2019-06" db="EMBL/GenBank/DDBJ databases">
        <title>Echinicola alkalisoli sp. nov. isolated from saline soil.</title>
        <authorList>
            <person name="Sun J.-Q."/>
            <person name="Xu L."/>
        </authorList>
    </citation>
    <scope>NUCLEOTIDE SEQUENCE [LARGE SCALE GENOMIC DNA]</scope>
    <source>
        <strain evidence="2 3">LN3S3</strain>
    </source>
</reference>
<dbReference type="OrthoDB" id="9788881at2"/>
<feature type="domain" description="Transposase IS200-like" evidence="1">
    <location>
        <begin position="12"/>
        <end position="152"/>
    </location>
</feature>
<dbReference type="KEGG" id="echi:FKX85_08305"/>
<dbReference type="InterPro" id="IPR036515">
    <property type="entry name" value="Transposase_17_sf"/>
</dbReference>
<dbReference type="Pfam" id="PF01797">
    <property type="entry name" value="Y1_Tnp"/>
    <property type="match status" value="1"/>
</dbReference>
<dbReference type="GO" id="GO:0004803">
    <property type="term" value="F:transposase activity"/>
    <property type="evidence" value="ECO:0007669"/>
    <property type="project" value="InterPro"/>
</dbReference>
<dbReference type="EMBL" id="CP041253">
    <property type="protein sequence ID" value="QDH79039.1"/>
    <property type="molecule type" value="Genomic_DNA"/>
</dbReference>
<proteinExistence type="predicted"/>
<dbReference type="SUPFAM" id="SSF143422">
    <property type="entry name" value="Transposase IS200-like"/>
    <property type="match status" value="1"/>
</dbReference>